<dbReference type="eggNOG" id="ENOG50336XV">
    <property type="taxonomic scope" value="Bacteria"/>
</dbReference>
<dbReference type="SUPFAM" id="SSF82771">
    <property type="entry name" value="GIY-YIG endonuclease"/>
    <property type="match status" value="1"/>
</dbReference>
<evidence type="ECO:0000259" key="1">
    <source>
        <dbReference type="PROSITE" id="PS50164"/>
    </source>
</evidence>
<dbReference type="OrthoDB" id="6926156at2"/>
<dbReference type="Proteomes" id="UP000001654">
    <property type="component" value="Chromosome"/>
</dbReference>
<protein>
    <submittedName>
        <fullName evidence="2">Protein containing GIY-YIG catalytic domain</fullName>
    </submittedName>
</protein>
<dbReference type="RefSeq" id="WP_013072630.1">
    <property type="nucleotide sequence ID" value="NC_014041.1"/>
</dbReference>
<dbReference type="EMBL" id="CP001650">
    <property type="protein sequence ID" value="ADF53533.1"/>
    <property type="molecule type" value="Genomic_DNA"/>
</dbReference>
<evidence type="ECO:0000313" key="3">
    <source>
        <dbReference type="Proteomes" id="UP000001654"/>
    </source>
</evidence>
<dbReference type="HOGENOM" id="CLU_1393740_0_0_10"/>
<organism evidence="2 3">
    <name type="scientific">Zunongwangia profunda (strain DSM 18752 / CCTCC AB 206139 / SM-A87)</name>
    <name type="common">Wangia profunda</name>
    <dbReference type="NCBI Taxonomy" id="655815"/>
    <lineage>
        <taxon>Bacteria</taxon>
        <taxon>Pseudomonadati</taxon>
        <taxon>Bacteroidota</taxon>
        <taxon>Flavobacteriia</taxon>
        <taxon>Flavobacteriales</taxon>
        <taxon>Flavobacteriaceae</taxon>
        <taxon>Zunongwangia</taxon>
    </lineage>
</organism>
<keyword evidence="3" id="KW-1185">Reference proteome</keyword>
<dbReference type="InterPro" id="IPR000305">
    <property type="entry name" value="GIY-YIG_endonuc"/>
</dbReference>
<reference evidence="2 3" key="1">
    <citation type="journal article" date="2010" name="BMC Genomics">
        <title>The complete genome of Zunongwangia profunda SM-A87 reveals its adaptation to the deep-sea environment and ecological role in sedimentary organic nitrogen degradation.</title>
        <authorList>
            <person name="Qin Q.L."/>
            <person name="Zhang X.Y."/>
            <person name="Wang X.M."/>
            <person name="Liu G.M."/>
            <person name="Chen X.L."/>
            <person name="Xie B.B."/>
            <person name="Dang H.Y."/>
            <person name="Zhou B.C."/>
            <person name="Yu J."/>
            <person name="Zhang Y.Z."/>
        </authorList>
    </citation>
    <scope>NUCLEOTIDE SEQUENCE [LARGE SCALE GENOMIC DNA]</scope>
    <source>
        <strain evidence="3">DSM 18752 / CCTCC AB 206139 / SM-A87</strain>
    </source>
</reference>
<dbReference type="STRING" id="655815.ZPR_3216"/>
<proteinExistence type="predicted"/>
<feature type="domain" description="GIY-YIG" evidence="1">
    <location>
        <begin position="72"/>
        <end position="157"/>
    </location>
</feature>
<name>D5BIC0_ZUNPS</name>
<dbReference type="KEGG" id="zpr:ZPR_3216"/>
<accession>D5BIC0</accession>
<dbReference type="InterPro" id="IPR035901">
    <property type="entry name" value="GIY-YIG_endonuc_sf"/>
</dbReference>
<gene>
    <name evidence="2" type="ordered locus">ZPR_3216</name>
</gene>
<evidence type="ECO:0000313" key="2">
    <source>
        <dbReference type="EMBL" id="ADF53533.1"/>
    </source>
</evidence>
<dbReference type="AlphaFoldDB" id="D5BIC0"/>
<sequence length="193" mass="22597">MQEIDSNSLIKHFEELQEVCDLWNPLKNKISYKIFTNRDGTLEGIGHSTAIKKIANKIFDYNKKKPVTINEDFAGLYLFSKDSKPFYCGISRNVIKRILDHQKGSTKSMATLAHRIAKNKNSDTSEHKYLEAFNGERAKLLDCEISLIKFYDPDYEAYKNDKMTQHKEEIMLYLFEVFVSVHYNTEHNSFRTH</sequence>
<dbReference type="PROSITE" id="PS50164">
    <property type="entry name" value="GIY_YIG"/>
    <property type="match status" value="1"/>
</dbReference>